<dbReference type="InterPro" id="IPR050263">
    <property type="entry name" value="Bact_Fimbrial_Adh_Pro"/>
</dbReference>
<dbReference type="AlphaFoldDB" id="F9GM87"/>
<dbReference type="GO" id="GO:0009289">
    <property type="term" value="C:pilus"/>
    <property type="evidence" value="ECO:0007669"/>
    <property type="project" value="UniProtKB-SubCell"/>
</dbReference>
<feature type="domain" description="Fimbrial-type adhesion" evidence="5">
    <location>
        <begin position="283"/>
        <end position="436"/>
    </location>
</feature>
<comment type="caution">
    <text evidence="6">The sequence shown here is derived from an EMBL/GenBank/DDBJ whole genome shotgun (WGS) entry which is preliminary data.</text>
</comment>
<name>F9GM87_HAEHA</name>
<evidence type="ECO:0000256" key="3">
    <source>
        <dbReference type="ARBA" id="ARBA00023263"/>
    </source>
</evidence>
<dbReference type="PANTHER" id="PTHR33420:SF14">
    <property type="entry name" value="TYPE 1 FIMBRIN D-MANNOSE SPECIFIC ADHESIN"/>
    <property type="match status" value="1"/>
</dbReference>
<dbReference type="EMBL" id="AFQO01000003">
    <property type="protein sequence ID" value="EGT77331.1"/>
    <property type="molecule type" value="Genomic_DNA"/>
</dbReference>
<comment type="similarity">
    <text evidence="2">Belongs to the fimbrial protein family.</text>
</comment>
<keyword evidence="4" id="KW-0732">Signal</keyword>
<evidence type="ECO:0000256" key="1">
    <source>
        <dbReference type="ARBA" id="ARBA00004561"/>
    </source>
</evidence>
<reference evidence="6 7" key="1">
    <citation type="journal article" date="2011" name="J. Bacteriol.">
        <title>Genome Sequences for Five Strains of the Emerging Pathogen Haemophilus haemolyticus.</title>
        <authorList>
            <person name="Jordan I.K."/>
            <person name="Conley A.B."/>
            <person name="Antonov I.V."/>
            <person name="Arthur R.A."/>
            <person name="Cook E.D."/>
            <person name="Cooper G.P."/>
            <person name="Jones B.L."/>
            <person name="Knipe K.M."/>
            <person name="Lee K.J."/>
            <person name="Liu X."/>
            <person name="Mitchell G.J."/>
            <person name="Pande P.R."/>
            <person name="Petit R.A."/>
            <person name="Qin S."/>
            <person name="Rajan V.N."/>
            <person name="Sarda S."/>
            <person name="Sebastian A."/>
            <person name="Tang S."/>
            <person name="Thapliyal R."/>
            <person name="Varghese N.J."/>
            <person name="Ye T."/>
            <person name="Katz L.S."/>
            <person name="Wang X."/>
            <person name="Rowe L."/>
            <person name="Frace M."/>
            <person name="Mayer L.W."/>
        </authorList>
    </citation>
    <scope>NUCLEOTIDE SEQUENCE [LARGE SCALE GENOMIC DNA]</scope>
    <source>
        <strain evidence="6 7">M19501</strain>
    </source>
</reference>
<accession>F9GM87</accession>
<keyword evidence="3" id="KW-0281">Fimbrium</keyword>
<proteinExistence type="inferred from homology"/>
<dbReference type="SUPFAM" id="SSF49401">
    <property type="entry name" value="Bacterial adhesins"/>
    <property type="match status" value="1"/>
</dbReference>
<dbReference type="RefSeq" id="WP_005630395.1">
    <property type="nucleotide sequence ID" value="NZ_AFQO01000003.1"/>
</dbReference>
<dbReference type="Pfam" id="PF00419">
    <property type="entry name" value="Fimbrial"/>
    <property type="match status" value="1"/>
</dbReference>
<evidence type="ECO:0000313" key="6">
    <source>
        <dbReference type="EMBL" id="EGT77331.1"/>
    </source>
</evidence>
<evidence type="ECO:0000313" key="7">
    <source>
        <dbReference type="Proteomes" id="UP000003258"/>
    </source>
</evidence>
<gene>
    <name evidence="6" type="ORF">GG9_0298</name>
</gene>
<feature type="chain" id="PRO_5003383860" evidence="4">
    <location>
        <begin position="32"/>
        <end position="436"/>
    </location>
</feature>
<feature type="signal peptide" evidence="4">
    <location>
        <begin position="1"/>
        <end position="31"/>
    </location>
</feature>
<dbReference type="PATRIC" id="fig|1028803.3.peg.306"/>
<protein>
    <submittedName>
        <fullName evidence="6">Pilus assembly protein PilC</fullName>
    </submittedName>
</protein>
<dbReference type="Gene3D" id="2.60.40.1090">
    <property type="entry name" value="Fimbrial-type adhesion domain"/>
    <property type="match status" value="1"/>
</dbReference>
<comment type="subcellular location">
    <subcellularLocation>
        <location evidence="1">Fimbrium</location>
    </subcellularLocation>
</comment>
<sequence length="436" mass="48180">MKTLKSSPLHLSLLPYLMVLLFLFSAYPAMAAPKQAHSEDKLGIQSIKTFTFTGSSSLIARSTKPEIVLFSRARDNPKADAFSSDSTNGSFTPFNSLGTWINTTVTGDSGYSFGGFTCTNCPKAILPLEFHLNKSKLTATDQVTPDGDTIFRLNEHQSVGVSFQLGTQHPGHNAYLPPLNIDNSGIAQVGNIETYFNNAVSIYFLVRVKLHLLNNQIPNNVQDILLTDLDLGYIKLKRSQFQNNKRVTFIIEDKGSITVKLQPPKIRLIHQQRQCYLSNNGGVPSIVTLKKVKKSEFDNTDEIEGGSFRLRVSCNRQENQINNQWLFPRVMITFKGEQNTTNNGSSDLLKTQTGSGQATGVSLIIKRNSGNGDSVKYGPDSANMKNPGQFAVHQQPSEGDTNARETFKVYYVRDTTRGALTEGKVKAAATFTMSYQ</sequence>
<dbReference type="InterPro" id="IPR008966">
    <property type="entry name" value="Adhesion_dom_sf"/>
</dbReference>
<evidence type="ECO:0000256" key="2">
    <source>
        <dbReference type="ARBA" id="ARBA00006671"/>
    </source>
</evidence>
<dbReference type="InterPro" id="IPR000259">
    <property type="entry name" value="Adhesion_dom_fimbrial"/>
</dbReference>
<dbReference type="InterPro" id="IPR036937">
    <property type="entry name" value="Adhesion_dom_fimbrial_sf"/>
</dbReference>
<dbReference type="Proteomes" id="UP000003258">
    <property type="component" value="Unassembled WGS sequence"/>
</dbReference>
<evidence type="ECO:0000256" key="4">
    <source>
        <dbReference type="SAM" id="SignalP"/>
    </source>
</evidence>
<evidence type="ECO:0000259" key="5">
    <source>
        <dbReference type="Pfam" id="PF00419"/>
    </source>
</evidence>
<dbReference type="GO" id="GO:0043709">
    <property type="term" value="P:cell adhesion involved in single-species biofilm formation"/>
    <property type="evidence" value="ECO:0007669"/>
    <property type="project" value="TreeGrafter"/>
</dbReference>
<dbReference type="PANTHER" id="PTHR33420">
    <property type="entry name" value="FIMBRIAL SUBUNIT ELFA-RELATED"/>
    <property type="match status" value="1"/>
</dbReference>
<organism evidence="6 7">
    <name type="scientific">Haemophilus haemolyticus M19501</name>
    <dbReference type="NCBI Taxonomy" id="1028803"/>
    <lineage>
        <taxon>Bacteria</taxon>
        <taxon>Pseudomonadati</taxon>
        <taxon>Pseudomonadota</taxon>
        <taxon>Gammaproteobacteria</taxon>
        <taxon>Pasteurellales</taxon>
        <taxon>Pasteurellaceae</taxon>
        <taxon>Haemophilus</taxon>
    </lineage>
</organism>